<evidence type="ECO:0000313" key="4">
    <source>
        <dbReference type="Proteomes" id="UP000199017"/>
    </source>
</evidence>
<dbReference type="STRING" id="930129.SAMN05216352_10743"/>
<dbReference type="EMBL" id="FNDU01000007">
    <property type="protein sequence ID" value="SDI37788.1"/>
    <property type="molecule type" value="Genomic_DNA"/>
</dbReference>
<dbReference type="AlphaFoldDB" id="A0A1G8K2Z6"/>
<evidence type="ECO:0000256" key="1">
    <source>
        <dbReference type="ARBA" id="ARBA00022933"/>
    </source>
</evidence>
<accession>A0A1G8K2Z6</accession>
<gene>
    <name evidence="3" type="ORF">SAMN05216352_10743</name>
</gene>
<dbReference type="InterPro" id="IPR010187">
    <property type="entry name" value="Various_sel_PB"/>
</dbReference>
<evidence type="ECO:0000313" key="3">
    <source>
        <dbReference type="EMBL" id="SDI37788.1"/>
    </source>
</evidence>
<dbReference type="GO" id="GO:0050485">
    <property type="term" value="F:oxidoreductase activity, acting on X-H and Y-H to form an X-Y bond, with a disulfide as acceptor"/>
    <property type="evidence" value="ECO:0007669"/>
    <property type="project" value="InterPro"/>
</dbReference>
<reference evidence="3 4" key="1">
    <citation type="submission" date="2016-10" db="EMBL/GenBank/DDBJ databases">
        <authorList>
            <person name="de Groot N.N."/>
        </authorList>
    </citation>
    <scope>NUCLEOTIDE SEQUENCE [LARGE SCALE GENOMIC DNA]</scope>
    <source>
        <strain evidence="4">P4B,CCM 7963,CECT 7998,DSM 25260,IBRC-M 10614,KCTC 13821</strain>
    </source>
</reference>
<dbReference type="NCBIfam" id="TIGR01918">
    <property type="entry name" value="various_sel_PB"/>
    <property type="match status" value="1"/>
</dbReference>
<keyword evidence="1" id="KW-0712">Selenocysteine</keyword>
<dbReference type="Pfam" id="PF07355">
    <property type="entry name" value="GRDB"/>
    <property type="match status" value="1"/>
</dbReference>
<keyword evidence="2" id="KW-0560">Oxidoreductase</keyword>
<protein>
    <submittedName>
        <fullName evidence="3">Glycine reductase</fullName>
    </submittedName>
</protein>
<keyword evidence="4" id="KW-1185">Reference proteome</keyword>
<name>A0A1G8K2Z6_9BACI</name>
<evidence type="ECO:0000256" key="2">
    <source>
        <dbReference type="ARBA" id="ARBA00023002"/>
    </source>
</evidence>
<sequence>MKKAIHYINQFFGQIGGEDQADFEPTIQEGTVGPALLLNNLLGSEAEVTHTVICGDNFMGSRTEEAIERILDFLEDKQFDIFFAGPAFMAGRYGVACGEICKAVRDRFDVPVISSMYVENPGVDMFHKDVYIFPGGNSAVSMRQDVPKMAQFAKKLLLGEGLQSAEEEGYVPCGIRLESFKEPPIPAADRAVDMLLKKLNGEEFETEMPMPVIQKVPIAPPVEDVTEATIALITSGGIVPLGNPDKIQSASATKWGKYDIDFVETLESGQWETVHGGFDPTAANTDPNIIVPVDVLRSLEQEQKIGKLHRYLYSTVGTGTTQAEATRMGKEIAQDLHEAEISAVILTST</sequence>
<proteinExistence type="predicted"/>
<organism evidence="3 4">
    <name type="scientific">Alteribacillus bidgolensis</name>
    <dbReference type="NCBI Taxonomy" id="930129"/>
    <lineage>
        <taxon>Bacteria</taxon>
        <taxon>Bacillati</taxon>
        <taxon>Bacillota</taxon>
        <taxon>Bacilli</taxon>
        <taxon>Bacillales</taxon>
        <taxon>Bacillaceae</taxon>
        <taxon>Alteribacillus</taxon>
    </lineage>
</organism>
<dbReference type="Proteomes" id="UP000199017">
    <property type="component" value="Unassembled WGS sequence"/>
</dbReference>